<evidence type="ECO:0000256" key="1">
    <source>
        <dbReference type="SAM" id="MobiDB-lite"/>
    </source>
</evidence>
<dbReference type="Proteomes" id="UP001151760">
    <property type="component" value="Unassembled WGS sequence"/>
</dbReference>
<proteinExistence type="predicted"/>
<evidence type="ECO:0000313" key="2">
    <source>
        <dbReference type="EMBL" id="GJT37066.1"/>
    </source>
</evidence>
<evidence type="ECO:0000313" key="3">
    <source>
        <dbReference type="Proteomes" id="UP001151760"/>
    </source>
</evidence>
<accession>A0ABQ5DFM6</accession>
<reference evidence="2" key="1">
    <citation type="journal article" date="2022" name="Int. J. Mol. Sci.">
        <title>Draft Genome of Tanacetum Coccineum: Genomic Comparison of Closely Related Tanacetum-Family Plants.</title>
        <authorList>
            <person name="Yamashiro T."/>
            <person name="Shiraishi A."/>
            <person name="Nakayama K."/>
            <person name="Satake H."/>
        </authorList>
    </citation>
    <scope>NUCLEOTIDE SEQUENCE</scope>
</reference>
<feature type="region of interest" description="Disordered" evidence="1">
    <location>
        <begin position="27"/>
        <end position="148"/>
    </location>
</feature>
<organism evidence="2 3">
    <name type="scientific">Tanacetum coccineum</name>
    <dbReference type="NCBI Taxonomy" id="301880"/>
    <lineage>
        <taxon>Eukaryota</taxon>
        <taxon>Viridiplantae</taxon>
        <taxon>Streptophyta</taxon>
        <taxon>Embryophyta</taxon>
        <taxon>Tracheophyta</taxon>
        <taxon>Spermatophyta</taxon>
        <taxon>Magnoliopsida</taxon>
        <taxon>eudicotyledons</taxon>
        <taxon>Gunneridae</taxon>
        <taxon>Pentapetalae</taxon>
        <taxon>asterids</taxon>
        <taxon>campanulids</taxon>
        <taxon>Asterales</taxon>
        <taxon>Asteraceae</taxon>
        <taxon>Asteroideae</taxon>
        <taxon>Anthemideae</taxon>
        <taxon>Anthemidinae</taxon>
        <taxon>Tanacetum</taxon>
    </lineage>
</organism>
<feature type="compositionally biased region" description="Acidic residues" evidence="1">
    <location>
        <begin position="81"/>
        <end position="91"/>
    </location>
</feature>
<protein>
    <submittedName>
        <fullName evidence="2">Uncharacterized protein</fullName>
    </submittedName>
</protein>
<gene>
    <name evidence="2" type="ORF">Tco_0936931</name>
</gene>
<name>A0ABQ5DFM6_9ASTR</name>
<reference evidence="2" key="2">
    <citation type="submission" date="2022-01" db="EMBL/GenBank/DDBJ databases">
        <authorList>
            <person name="Yamashiro T."/>
            <person name="Shiraishi A."/>
            <person name="Satake H."/>
            <person name="Nakayama K."/>
        </authorList>
    </citation>
    <scope>NUCLEOTIDE SEQUENCE</scope>
</reference>
<dbReference type="EMBL" id="BQNB010015193">
    <property type="protein sequence ID" value="GJT37066.1"/>
    <property type="molecule type" value="Genomic_DNA"/>
</dbReference>
<sequence>MSSSTVTYTSVYTDSELGRVFWGADEELFDGAPPSPDYLPRLEHPPSPDYVPGPEHPPSPVEHLPADASPTALSPGYVADFDPDKDPEEDPKEDHADYPADGGDSDDEPSDDNDDDTDDEDKEPFEDEDDDEEDEEHLAPADSSAIPVVELVPSAGDTEAFKTDKSVPTPRSLQIRVPFV</sequence>
<keyword evidence="3" id="KW-1185">Reference proteome</keyword>
<comment type="caution">
    <text evidence="2">The sequence shown here is derived from an EMBL/GenBank/DDBJ whole genome shotgun (WGS) entry which is preliminary data.</text>
</comment>
<feature type="compositionally biased region" description="Acidic residues" evidence="1">
    <location>
        <begin position="103"/>
        <end position="136"/>
    </location>
</feature>
<feature type="compositionally biased region" description="Pro residues" evidence="1">
    <location>
        <begin position="47"/>
        <end position="60"/>
    </location>
</feature>